<evidence type="ECO:0000313" key="1">
    <source>
        <dbReference type="EnsemblPlants" id="AVESA.00010b.r2.3CG0492840.1.CDS"/>
    </source>
</evidence>
<protein>
    <submittedName>
        <fullName evidence="1">Uncharacterized protein</fullName>
    </submittedName>
</protein>
<dbReference type="Proteomes" id="UP001732700">
    <property type="component" value="Chromosome 3C"/>
</dbReference>
<sequence length="249" mass="25188">MAKLALGHRREASDPGYLRAVLGELVLTFLFVFVGVGSAITGGKAVAAGGDTSAALIAVALGHALVVAVFATAGFHISGAHMNPAVTLSLAVGGHITLFKSAFFVMAQILGSSLACLLLRALTGGEVTPVHALAAGVGPIQGVVSEVVFTFTLLFTIYAAILDPKSSAPGFGPLLTGLLVGANTIAGGALTGASMNPARSFGPALATGNWENHWVYWVGPLAGGPLAVAVYEFVFTVPATHQQLSVVDQ</sequence>
<reference evidence="1" key="2">
    <citation type="submission" date="2025-09" db="UniProtKB">
        <authorList>
            <consortium name="EnsemblPlants"/>
        </authorList>
    </citation>
    <scope>IDENTIFICATION</scope>
</reference>
<evidence type="ECO:0000313" key="2">
    <source>
        <dbReference type="Proteomes" id="UP001732700"/>
    </source>
</evidence>
<keyword evidence="2" id="KW-1185">Reference proteome</keyword>
<accession>A0ACD5VNW7</accession>
<organism evidence="1 2">
    <name type="scientific">Avena sativa</name>
    <name type="common">Oat</name>
    <dbReference type="NCBI Taxonomy" id="4498"/>
    <lineage>
        <taxon>Eukaryota</taxon>
        <taxon>Viridiplantae</taxon>
        <taxon>Streptophyta</taxon>
        <taxon>Embryophyta</taxon>
        <taxon>Tracheophyta</taxon>
        <taxon>Spermatophyta</taxon>
        <taxon>Magnoliopsida</taxon>
        <taxon>Liliopsida</taxon>
        <taxon>Poales</taxon>
        <taxon>Poaceae</taxon>
        <taxon>BOP clade</taxon>
        <taxon>Pooideae</taxon>
        <taxon>Poodae</taxon>
        <taxon>Poeae</taxon>
        <taxon>Poeae Chloroplast Group 1 (Aveneae type)</taxon>
        <taxon>Aveninae</taxon>
        <taxon>Avena</taxon>
    </lineage>
</organism>
<name>A0ACD5VNW7_AVESA</name>
<reference evidence="1" key="1">
    <citation type="submission" date="2021-05" db="EMBL/GenBank/DDBJ databases">
        <authorList>
            <person name="Scholz U."/>
            <person name="Mascher M."/>
            <person name="Fiebig A."/>
        </authorList>
    </citation>
    <scope>NUCLEOTIDE SEQUENCE [LARGE SCALE GENOMIC DNA]</scope>
</reference>
<proteinExistence type="predicted"/>
<dbReference type="EnsemblPlants" id="AVESA.00010b.r2.3CG0492840.1">
    <property type="protein sequence ID" value="AVESA.00010b.r2.3CG0492840.1.CDS"/>
    <property type="gene ID" value="AVESA.00010b.r2.3CG0492840"/>
</dbReference>